<gene>
    <name evidence="2" type="ORF">KUTeg_020425</name>
</gene>
<evidence type="ECO:0000313" key="2">
    <source>
        <dbReference type="EMBL" id="KAJ8301438.1"/>
    </source>
</evidence>
<organism evidence="2 3">
    <name type="scientific">Tegillarca granosa</name>
    <name type="common">Malaysian cockle</name>
    <name type="synonym">Anadara granosa</name>
    <dbReference type="NCBI Taxonomy" id="220873"/>
    <lineage>
        <taxon>Eukaryota</taxon>
        <taxon>Metazoa</taxon>
        <taxon>Spiralia</taxon>
        <taxon>Lophotrochozoa</taxon>
        <taxon>Mollusca</taxon>
        <taxon>Bivalvia</taxon>
        <taxon>Autobranchia</taxon>
        <taxon>Pteriomorphia</taxon>
        <taxon>Arcoida</taxon>
        <taxon>Arcoidea</taxon>
        <taxon>Arcidae</taxon>
        <taxon>Tegillarca</taxon>
    </lineage>
</organism>
<dbReference type="EMBL" id="JARBDR010000918">
    <property type="protein sequence ID" value="KAJ8301438.1"/>
    <property type="molecule type" value="Genomic_DNA"/>
</dbReference>
<reference evidence="2 3" key="1">
    <citation type="submission" date="2022-12" db="EMBL/GenBank/DDBJ databases">
        <title>Chromosome-level genome of Tegillarca granosa.</title>
        <authorList>
            <person name="Kim J."/>
        </authorList>
    </citation>
    <scope>NUCLEOTIDE SEQUENCE [LARGE SCALE GENOMIC DNA]</scope>
    <source>
        <strain evidence="2">Teg-2019</strain>
        <tissue evidence="2">Adductor muscle</tissue>
    </source>
</reference>
<sequence>MLLRKFTKPKMRVPVFWIFTVSVIFCVLCSLVIAKKEEHNIEERDTEVAEVLQLEHDLKRVKRLQDFRDQEQELERVKRLKV</sequence>
<keyword evidence="1" id="KW-0472">Membrane</keyword>
<comment type="caution">
    <text evidence="2">The sequence shown here is derived from an EMBL/GenBank/DDBJ whole genome shotgun (WGS) entry which is preliminary data.</text>
</comment>
<keyword evidence="3" id="KW-1185">Reference proteome</keyword>
<protein>
    <submittedName>
        <fullName evidence="2">Uncharacterized protein</fullName>
    </submittedName>
</protein>
<evidence type="ECO:0000313" key="3">
    <source>
        <dbReference type="Proteomes" id="UP001217089"/>
    </source>
</evidence>
<evidence type="ECO:0000256" key="1">
    <source>
        <dbReference type="SAM" id="Phobius"/>
    </source>
</evidence>
<feature type="transmembrane region" description="Helical" evidence="1">
    <location>
        <begin position="15"/>
        <end position="34"/>
    </location>
</feature>
<name>A0ABQ9EDV3_TEGGR</name>
<accession>A0ABQ9EDV3</accession>
<keyword evidence="1" id="KW-1133">Transmembrane helix</keyword>
<proteinExistence type="predicted"/>
<keyword evidence="1" id="KW-0812">Transmembrane</keyword>
<dbReference type="Proteomes" id="UP001217089">
    <property type="component" value="Unassembled WGS sequence"/>
</dbReference>